<evidence type="ECO:0000259" key="2">
    <source>
        <dbReference type="PROSITE" id="PS50975"/>
    </source>
</evidence>
<gene>
    <name evidence="3" type="ORF">OMW55_09830</name>
</gene>
<dbReference type="PANTHER" id="PTHR39217">
    <property type="match status" value="1"/>
</dbReference>
<dbReference type="InterPro" id="IPR013815">
    <property type="entry name" value="ATP_grasp_subdomain_1"/>
</dbReference>
<proteinExistence type="predicted"/>
<name>A0ABT3JGA5_9SPHN</name>
<dbReference type="Gene3D" id="3.30.470.20">
    <property type="entry name" value="ATP-grasp fold, B domain"/>
    <property type="match status" value="1"/>
</dbReference>
<dbReference type="EMBL" id="JAPDOB010000002">
    <property type="protein sequence ID" value="MCW3798102.1"/>
    <property type="molecule type" value="Genomic_DNA"/>
</dbReference>
<keyword evidence="1" id="KW-0547">Nucleotide-binding</keyword>
<dbReference type="SUPFAM" id="SSF56059">
    <property type="entry name" value="Glutathione synthetase ATP-binding domain-like"/>
    <property type="match status" value="1"/>
</dbReference>
<dbReference type="InterPro" id="IPR053191">
    <property type="entry name" value="DcsG_Biosynth_Enzyme"/>
</dbReference>
<evidence type="ECO:0000313" key="3">
    <source>
        <dbReference type="EMBL" id="MCW3798102.1"/>
    </source>
</evidence>
<reference evidence="3 4" key="1">
    <citation type="submission" date="2022-10" db="EMBL/GenBank/DDBJ databases">
        <title>Sphingomonas sp.</title>
        <authorList>
            <person name="Jin C."/>
        </authorList>
    </citation>
    <scope>NUCLEOTIDE SEQUENCE [LARGE SCALE GENOMIC DNA]</scope>
    <source>
        <strain evidence="3 4">BN140010</strain>
    </source>
</reference>
<protein>
    <recommendedName>
        <fullName evidence="2">ATP-grasp domain-containing protein</fullName>
    </recommendedName>
</protein>
<comment type="caution">
    <text evidence="3">The sequence shown here is derived from an EMBL/GenBank/DDBJ whole genome shotgun (WGS) entry which is preliminary data.</text>
</comment>
<dbReference type="RefSeq" id="WP_264882783.1">
    <property type="nucleotide sequence ID" value="NZ_JAPDOB010000002.1"/>
</dbReference>
<sequence length="305" mass="33244">MTRLLLLTPDPEYPEPFAWAFHVQAEALREAGAEVTSRPWTAAGELDPFDAVLPLVAWGYHLRYPEWLALLDRLEAEGRRVINPVPLLRWNSDKAYLAEFNRRGIPTVPTLEVDHLNEAALAAAFGTLRTEEVVVKPPVSAGASGTYRLCRGDGAAVPEDVHGQRMMIQPWLPTIQTTGEYSLILFGGELSHTVVKRPASGDFRVQPNFGGDTVACAPPPGALELAQQALAAAPAEATYARVDLVVAPSGELQVIELELIEPALFLHCAEDAKPRFARAILSAAERAAEQPLPNRRGEVRRVGDL</sequence>
<accession>A0ABT3JGA5</accession>
<evidence type="ECO:0000313" key="4">
    <source>
        <dbReference type="Proteomes" id="UP001526246"/>
    </source>
</evidence>
<dbReference type="Proteomes" id="UP001526246">
    <property type="component" value="Unassembled WGS sequence"/>
</dbReference>
<keyword evidence="4" id="KW-1185">Reference proteome</keyword>
<dbReference type="InterPro" id="IPR011761">
    <property type="entry name" value="ATP-grasp"/>
</dbReference>
<keyword evidence="1" id="KW-0067">ATP-binding</keyword>
<dbReference type="Gene3D" id="3.40.50.20">
    <property type="match status" value="1"/>
</dbReference>
<dbReference type="Gene3D" id="3.30.1490.20">
    <property type="entry name" value="ATP-grasp fold, A domain"/>
    <property type="match status" value="1"/>
</dbReference>
<organism evidence="3 4">
    <name type="scientific">Sphingomonas arvum</name>
    <dbReference type="NCBI Taxonomy" id="2992113"/>
    <lineage>
        <taxon>Bacteria</taxon>
        <taxon>Pseudomonadati</taxon>
        <taxon>Pseudomonadota</taxon>
        <taxon>Alphaproteobacteria</taxon>
        <taxon>Sphingomonadales</taxon>
        <taxon>Sphingomonadaceae</taxon>
        <taxon>Sphingomonas</taxon>
    </lineage>
</organism>
<evidence type="ECO:0000256" key="1">
    <source>
        <dbReference type="PROSITE-ProRule" id="PRU00409"/>
    </source>
</evidence>
<dbReference type="PANTHER" id="PTHR39217:SF1">
    <property type="entry name" value="GLUTATHIONE SYNTHETASE"/>
    <property type="match status" value="1"/>
</dbReference>
<feature type="domain" description="ATP-grasp" evidence="2">
    <location>
        <begin position="97"/>
        <end position="285"/>
    </location>
</feature>
<dbReference type="PROSITE" id="PS50975">
    <property type="entry name" value="ATP_GRASP"/>
    <property type="match status" value="1"/>
</dbReference>